<dbReference type="GeneID" id="80535375"/>
<organism evidence="3 4">
    <name type="scientific">Salinigranum rubrum</name>
    <dbReference type="NCBI Taxonomy" id="755307"/>
    <lineage>
        <taxon>Archaea</taxon>
        <taxon>Methanobacteriati</taxon>
        <taxon>Methanobacteriota</taxon>
        <taxon>Stenosarchaea group</taxon>
        <taxon>Halobacteria</taxon>
        <taxon>Halobacteriales</taxon>
        <taxon>Haloferacaceae</taxon>
        <taxon>Salinigranum</taxon>
    </lineage>
</organism>
<feature type="compositionally biased region" description="Basic and acidic residues" evidence="1">
    <location>
        <begin position="153"/>
        <end position="221"/>
    </location>
</feature>
<dbReference type="SMART" id="SM00988">
    <property type="entry name" value="UreE_N"/>
    <property type="match status" value="1"/>
</dbReference>
<evidence type="ECO:0000313" key="3">
    <source>
        <dbReference type="EMBL" id="AUV80272.1"/>
    </source>
</evidence>
<evidence type="ECO:0000313" key="4">
    <source>
        <dbReference type="Proteomes" id="UP000236584"/>
    </source>
</evidence>
<dbReference type="EMBL" id="CP026309">
    <property type="protein sequence ID" value="AUV80272.1"/>
    <property type="molecule type" value="Genomic_DNA"/>
</dbReference>
<proteinExistence type="predicted"/>
<protein>
    <submittedName>
        <fullName evidence="3">Urease accessory protein UreE</fullName>
    </submittedName>
</protein>
<dbReference type="Gene3D" id="2.60.260.20">
    <property type="entry name" value="Urease metallochaperone UreE, N-terminal domain"/>
    <property type="match status" value="1"/>
</dbReference>
<name>A0A2I8VEB8_9EURY</name>
<evidence type="ECO:0000256" key="1">
    <source>
        <dbReference type="SAM" id="MobiDB-lite"/>
    </source>
</evidence>
<feature type="region of interest" description="Disordered" evidence="1">
    <location>
        <begin position="137"/>
        <end position="221"/>
    </location>
</feature>
<gene>
    <name evidence="3" type="ORF">C2R22_00170</name>
</gene>
<dbReference type="Proteomes" id="UP000236584">
    <property type="component" value="Chromosome"/>
</dbReference>
<dbReference type="InterPro" id="IPR004029">
    <property type="entry name" value="UreE_N"/>
</dbReference>
<dbReference type="InterPro" id="IPR036118">
    <property type="entry name" value="UreE_N_sf"/>
</dbReference>
<feature type="domain" description="UreE urease accessory N-terminal" evidence="2">
    <location>
        <begin position="4"/>
        <end position="68"/>
    </location>
</feature>
<sequence>MRVVRGPVERADDDGERAGEIVVDETQRRRSRFRTRTAGGEEVGVVVDGARVLSAGDVLRTEDGERFVVELEAVEALVVEFDGDADPAAMVVAGHAVGNRHWDLVAHEGRVYVPSGGNAGERLAFVEPYLPPNAEVRTESVEPSLFDESQTGHGDEEGGHSPEHGHGHAHSHDHEHEHGDDDGHQKNHDHGRAHEHDHVHVDATTMTRDRLRRTAREATDE</sequence>
<dbReference type="Pfam" id="PF02814">
    <property type="entry name" value="UreE_N"/>
    <property type="match status" value="1"/>
</dbReference>
<dbReference type="AlphaFoldDB" id="A0A2I8VEB8"/>
<keyword evidence="4" id="KW-1185">Reference proteome</keyword>
<dbReference type="OrthoDB" id="241983at2157"/>
<dbReference type="KEGG" id="srub:C2R22_00170"/>
<dbReference type="SUPFAM" id="SSF69287">
    <property type="entry name" value="Urease metallochaperone UreE, N-terminal domain"/>
    <property type="match status" value="1"/>
</dbReference>
<reference evidence="3 4" key="1">
    <citation type="submission" date="2018-01" db="EMBL/GenBank/DDBJ databases">
        <title>Complete genome sequence of Salinigranum rubrum GX10T, an extremely halophilic archaeon isolated from a marine solar saltern.</title>
        <authorList>
            <person name="Han S."/>
        </authorList>
    </citation>
    <scope>NUCLEOTIDE SEQUENCE [LARGE SCALE GENOMIC DNA]</scope>
    <source>
        <strain evidence="3 4">GX10</strain>
    </source>
</reference>
<dbReference type="RefSeq" id="WP_103423780.1">
    <property type="nucleotide sequence ID" value="NZ_CP026309.1"/>
</dbReference>
<accession>A0A2I8VEB8</accession>
<evidence type="ECO:0000259" key="2">
    <source>
        <dbReference type="SMART" id="SM00988"/>
    </source>
</evidence>